<feature type="non-terminal residue" evidence="1">
    <location>
        <position position="1"/>
    </location>
</feature>
<organism evidence="1">
    <name type="scientific">marine sediment metagenome</name>
    <dbReference type="NCBI Taxonomy" id="412755"/>
    <lineage>
        <taxon>unclassified sequences</taxon>
        <taxon>metagenomes</taxon>
        <taxon>ecological metagenomes</taxon>
    </lineage>
</organism>
<dbReference type="Pfam" id="PF02423">
    <property type="entry name" value="OCD_Mu_crystall"/>
    <property type="match status" value="1"/>
</dbReference>
<evidence type="ECO:0008006" key="2">
    <source>
        <dbReference type="Google" id="ProtNLM"/>
    </source>
</evidence>
<gene>
    <name evidence="1" type="ORF">S12H4_15774</name>
</gene>
<dbReference type="PANTHER" id="PTHR13812:SF19">
    <property type="entry name" value="KETIMINE REDUCTASE MU-CRYSTALLIN"/>
    <property type="match status" value="1"/>
</dbReference>
<comment type="caution">
    <text evidence="1">The sequence shown here is derived from an EMBL/GenBank/DDBJ whole genome shotgun (WGS) entry which is preliminary data.</text>
</comment>
<dbReference type="AlphaFoldDB" id="X1TKC5"/>
<dbReference type="Gene3D" id="3.40.50.720">
    <property type="entry name" value="NAD(P)-binding Rossmann-like Domain"/>
    <property type="match status" value="1"/>
</dbReference>
<dbReference type="EMBL" id="BARW01007597">
    <property type="protein sequence ID" value="GAI88010.1"/>
    <property type="molecule type" value="Genomic_DNA"/>
</dbReference>
<dbReference type="GO" id="GO:0005737">
    <property type="term" value="C:cytoplasm"/>
    <property type="evidence" value="ECO:0007669"/>
    <property type="project" value="TreeGrafter"/>
</dbReference>
<dbReference type="SUPFAM" id="SSF51735">
    <property type="entry name" value="NAD(P)-binding Rossmann-fold domains"/>
    <property type="match status" value="1"/>
</dbReference>
<protein>
    <recommendedName>
        <fullName evidence="2">Ornithine cyclodeaminase family protein</fullName>
    </recommendedName>
</protein>
<accession>X1TKC5</accession>
<evidence type="ECO:0000313" key="1">
    <source>
        <dbReference type="EMBL" id="GAI88010.1"/>
    </source>
</evidence>
<dbReference type="PANTHER" id="PTHR13812">
    <property type="entry name" value="KETIMINE REDUCTASE MU-CRYSTALLIN"/>
    <property type="match status" value="1"/>
</dbReference>
<sequence>VRVCDLIASKREKLCAEMRERLDLNMSPFESAKETLKGADIIIELTTSKTPTFSTEWIEPGCYVAGPNIYGIPPQLSKKADKWVIGNWEKDLKWIEANPEYSRDDIYASLDEVAAGEKPGRETDKEITLMTHHGMGALDVSAMYLVYNMAVKKGIGTRLKLT</sequence>
<name>X1TKC5_9ZZZZ</name>
<reference evidence="1" key="1">
    <citation type="journal article" date="2014" name="Front. Microbiol.">
        <title>High frequency of phylogenetically diverse reductive dehalogenase-homologous genes in deep subseafloor sedimentary metagenomes.</title>
        <authorList>
            <person name="Kawai M."/>
            <person name="Futagami T."/>
            <person name="Toyoda A."/>
            <person name="Takaki Y."/>
            <person name="Nishi S."/>
            <person name="Hori S."/>
            <person name="Arai W."/>
            <person name="Tsubouchi T."/>
            <person name="Morono Y."/>
            <person name="Uchiyama I."/>
            <person name="Ito T."/>
            <person name="Fujiyama A."/>
            <person name="Inagaki F."/>
            <person name="Takami H."/>
        </authorList>
    </citation>
    <scope>NUCLEOTIDE SEQUENCE</scope>
    <source>
        <strain evidence="1">Expedition CK06-06</strain>
    </source>
</reference>
<dbReference type="InterPro" id="IPR003462">
    <property type="entry name" value="ODC_Mu_crystall"/>
</dbReference>
<dbReference type="InterPro" id="IPR036291">
    <property type="entry name" value="NAD(P)-bd_dom_sf"/>
</dbReference>
<proteinExistence type="predicted"/>